<keyword evidence="1" id="KW-0560">Oxidoreductase</keyword>
<dbReference type="RefSeq" id="WP_092763489.1">
    <property type="nucleotide sequence ID" value="NZ_FNZQ01000005.1"/>
</dbReference>
<evidence type="ECO:0000256" key="1">
    <source>
        <dbReference type="ARBA" id="ARBA00023002"/>
    </source>
</evidence>
<dbReference type="EMBL" id="FNZQ01000005">
    <property type="protein sequence ID" value="SEL42709.1"/>
    <property type="molecule type" value="Genomic_DNA"/>
</dbReference>
<dbReference type="OrthoDB" id="9776544at2"/>
<dbReference type="PANTHER" id="PTHR43818">
    <property type="entry name" value="BCDNA.GH03377"/>
    <property type="match status" value="1"/>
</dbReference>
<name>A0A1H7Q4G5_9RHOB</name>
<dbReference type="Gene3D" id="3.40.50.720">
    <property type="entry name" value="NAD(P)-binding Rossmann-like Domain"/>
    <property type="match status" value="1"/>
</dbReference>
<evidence type="ECO:0000259" key="2">
    <source>
        <dbReference type="Pfam" id="PF01408"/>
    </source>
</evidence>
<accession>A0A1H7Q4G5</accession>
<organism evidence="4 5">
    <name type="scientific">Jannaschia helgolandensis</name>
    <dbReference type="NCBI Taxonomy" id="188906"/>
    <lineage>
        <taxon>Bacteria</taxon>
        <taxon>Pseudomonadati</taxon>
        <taxon>Pseudomonadota</taxon>
        <taxon>Alphaproteobacteria</taxon>
        <taxon>Rhodobacterales</taxon>
        <taxon>Roseobacteraceae</taxon>
        <taxon>Jannaschia</taxon>
    </lineage>
</organism>
<dbReference type="InterPro" id="IPR050463">
    <property type="entry name" value="Gfo/Idh/MocA_oxidrdct_glycsds"/>
</dbReference>
<keyword evidence="5" id="KW-1185">Reference proteome</keyword>
<feature type="domain" description="Gfo/Idh/MocA-like oxidoreductase N-terminal" evidence="2">
    <location>
        <begin position="50"/>
        <end position="135"/>
    </location>
</feature>
<dbReference type="SUPFAM" id="SSF51735">
    <property type="entry name" value="NAD(P)-binding Rossmann-fold domains"/>
    <property type="match status" value="1"/>
</dbReference>
<feature type="domain" description="GFO/IDH/MocA-like oxidoreductase" evidence="3">
    <location>
        <begin position="149"/>
        <end position="285"/>
    </location>
</feature>
<dbReference type="SUPFAM" id="SSF55347">
    <property type="entry name" value="Glyceraldehyde-3-phosphate dehydrogenase-like, C-terminal domain"/>
    <property type="match status" value="1"/>
</dbReference>
<dbReference type="GO" id="GO:0000166">
    <property type="term" value="F:nucleotide binding"/>
    <property type="evidence" value="ECO:0007669"/>
    <property type="project" value="InterPro"/>
</dbReference>
<dbReference type="Pfam" id="PF22725">
    <property type="entry name" value="GFO_IDH_MocA_C3"/>
    <property type="match status" value="1"/>
</dbReference>
<dbReference type="STRING" id="188906.SAMN04488526_2643"/>
<reference evidence="4 5" key="1">
    <citation type="submission" date="2016-10" db="EMBL/GenBank/DDBJ databases">
        <authorList>
            <person name="de Groot N.N."/>
        </authorList>
    </citation>
    <scope>NUCLEOTIDE SEQUENCE [LARGE SCALE GENOMIC DNA]</scope>
    <source>
        <strain evidence="4 5">DSM 14858</strain>
    </source>
</reference>
<dbReference type="Proteomes" id="UP000199283">
    <property type="component" value="Unassembled WGS sequence"/>
</dbReference>
<evidence type="ECO:0000313" key="4">
    <source>
        <dbReference type="EMBL" id="SEL42709.1"/>
    </source>
</evidence>
<dbReference type="InterPro" id="IPR055170">
    <property type="entry name" value="GFO_IDH_MocA-like_dom"/>
</dbReference>
<evidence type="ECO:0000313" key="5">
    <source>
        <dbReference type="Proteomes" id="UP000199283"/>
    </source>
</evidence>
<dbReference type="Pfam" id="PF01408">
    <property type="entry name" value="GFO_IDH_MocA"/>
    <property type="match status" value="1"/>
</dbReference>
<protein>
    <submittedName>
        <fullName evidence="4">Predicted dehydrogenase</fullName>
    </submittedName>
</protein>
<dbReference type="PANTHER" id="PTHR43818:SF11">
    <property type="entry name" value="BCDNA.GH03377"/>
    <property type="match status" value="1"/>
</dbReference>
<evidence type="ECO:0000259" key="3">
    <source>
        <dbReference type="Pfam" id="PF22725"/>
    </source>
</evidence>
<sequence length="383" mass="42705">MATQRIGIIMHGVTGRMGMNQHLIRSVLAIRDQGGVRLKSGDLLLPDPIIVGRNGGKIAELAKKHGVERYSTDLDAALANPDDTVFFDAASTQMRPGLLRKAIDAGKHVYSEKPVSEGLQEAVEIARHAKVKGVKNGIVHDKLDLPGLLKLKRLRDSGFFGEILSVRGEFGYWVFEGDWMEAQRPSWNYRKTDGGGIVSDMLCHWRYVLDNVVAPVKAVSCLAVTHIPERWDEDGKKYKADADDAAYATFELEGGIVAQLNSSWATRVRRDDLVTFHIDGTLGSAVAGLHTCYSQARVNTPKPIWNPDQKQTMDFFDTWVEVPDNTTFDNGFKVQWEQFLRHVAEDGPWSYTLEEGAKGVQLAELGYRSSAERRWLDVPALDI</sequence>
<proteinExistence type="predicted"/>
<gene>
    <name evidence="4" type="ORF">SAMN04488526_2643</name>
</gene>
<dbReference type="InterPro" id="IPR036291">
    <property type="entry name" value="NAD(P)-bd_dom_sf"/>
</dbReference>
<dbReference type="AlphaFoldDB" id="A0A1H7Q4G5"/>
<dbReference type="InterPro" id="IPR000683">
    <property type="entry name" value="Gfo/Idh/MocA-like_OxRdtase_N"/>
</dbReference>
<dbReference type="GO" id="GO:0016491">
    <property type="term" value="F:oxidoreductase activity"/>
    <property type="evidence" value="ECO:0007669"/>
    <property type="project" value="UniProtKB-KW"/>
</dbReference>
<dbReference type="Gene3D" id="3.30.360.10">
    <property type="entry name" value="Dihydrodipicolinate Reductase, domain 2"/>
    <property type="match status" value="1"/>
</dbReference>